<proteinExistence type="predicted"/>
<organism evidence="2 3">
    <name type="scientific">Rubrimonas cliftonensis</name>
    <dbReference type="NCBI Taxonomy" id="89524"/>
    <lineage>
        <taxon>Bacteria</taxon>
        <taxon>Pseudomonadati</taxon>
        <taxon>Pseudomonadota</taxon>
        <taxon>Alphaproteobacteria</taxon>
        <taxon>Rhodobacterales</taxon>
        <taxon>Paracoccaceae</taxon>
        <taxon>Rubrimonas</taxon>
    </lineage>
</organism>
<dbReference type="GO" id="GO:0003677">
    <property type="term" value="F:DNA binding"/>
    <property type="evidence" value="ECO:0007669"/>
    <property type="project" value="UniProtKB-KW"/>
</dbReference>
<keyword evidence="1" id="KW-0238">DNA-binding</keyword>
<dbReference type="SUPFAM" id="SSF46785">
    <property type="entry name" value="Winged helix' DNA-binding domain"/>
    <property type="match status" value="1"/>
</dbReference>
<accession>A0A1H3YF94</accession>
<evidence type="ECO:0000313" key="3">
    <source>
        <dbReference type="Proteomes" id="UP000198703"/>
    </source>
</evidence>
<dbReference type="AlphaFoldDB" id="A0A1H3YF94"/>
<dbReference type="RefSeq" id="WP_093250206.1">
    <property type="nucleotide sequence ID" value="NZ_FNQM01000003.1"/>
</dbReference>
<dbReference type="InterPro" id="IPR000944">
    <property type="entry name" value="Tscrpt_reg_Rrf2"/>
</dbReference>
<dbReference type="Pfam" id="PF02082">
    <property type="entry name" value="Rrf2"/>
    <property type="match status" value="1"/>
</dbReference>
<name>A0A1H3YF94_9RHOB</name>
<dbReference type="InterPro" id="IPR036388">
    <property type="entry name" value="WH-like_DNA-bd_sf"/>
</dbReference>
<dbReference type="GO" id="GO:0003700">
    <property type="term" value="F:DNA-binding transcription factor activity"/>
    <property type="evidence" value="ECO:0007669"/>
    <property type="project" value="TreeGrafter"/>
</dbReference>
<dbReference type="PROSITE" id="PS51197">
    <property type="entry name" value="HTH_RRF2_2"/>
    <property type="match status" value="1"/>
</dbReference>
<dbReference type="NCBIfam" id="TIGR00738">
    <property type="entry name" value="rrf2_super"/>
    <property type="match status" value="1"/>
</dbReference>
<dbReference type="EMBL" id="FNQM01000003">
    <property type="protein sequence ID" value="SEA10235.1"/>
    <property type="molecule type" value="Genomic_DNA"/>
</dbReference>
<reference evidence="2 3" key="1">
    <citation type="submission" date="2016-10" db="EMBL/GenBank/DDBJ databases">
        <authorList>
            <person name="de Groot N.N."/>
        </authorList>
    </citation>
    <scope>NUCLEOTIDE SEQUENCE [LARGE SCALE GENOMIC DNA]</scope>
    <source>
        <strain evidence="2 3">DSM 15345</strain>
    </source>
</reference>
<gene>
    <name evidence="2" type="ORF">SAMN05444370_10373</name>
</gene>
<keyword evidence="3" id="KW-1185">Reference proteome</keyword>
<dbReference type="Gene3D" id="1.10.10.10">
    <property type="entry name" value="Winged helix-like DNA-binding domain superfamily/Winged helix DNA-binding domain"/>
    <property type="match status" value="1"/>
</dbReference>
<evidence type="ECO:0000256" key="1">
    <source>
        <dbReference type="ARBA" id="ARBA00023125"/>
    </source>
</evidence>
<dbReference type="STRING" id="89524.SAMN05444370_10373"/>
<sequence>MRLTMRSNLAMRTLMQCAVNVDRTVQARDVASACNASVNHVAQVVSRLAEAGLLATARGRGGGLRLARPAREISVGAVLRRFEADVPFAECMAATGNTCPLPAACRLRGALSRALEAFYCELDRLTLADLVDDNAALAALLALPQRDAPGCAAGTAT</sequence>
<protein>
    <submittedName>
        <fullName evidence="2">Transcriptional regulator, BadM/Rrf2 family</fullName>
    </submittedName>
</protein>
<dbReference type="GO" id="GO:0005829">
    <property type="term" value="C:cytosol"/>
    <property type="evidence" value="ECO:0007669"/>
    <property type="project" value="TreeGrafter"/>
</dbReference>
<dbReference type="InterPro" id="IPR036390">
    <property type="entry name" value="WH_DNA-bd_sf"/>
</dbReference>
<dbReference type="PANTHER" id="PTHR33221:SF4">
    <property type="entry name" value="HTH-TYPE TRANSCRIPTIONAL REPRESSOR NSRR"/>
    <property type="match status" value="1"/>
</dbReference>
<dbReference type="OrthoDB" id="9795923at2"/>
<evidence type="ECO:0000313" key="2">
    <source>
        <dbReference type="EMBL" id="SEA10235.1"/>
    </source>
</evidence>
<dbReference type="PANTHER" id="PTHR33221">
    <property type="entry name" value="WINGED HELIX-TURN-HELIX TRANSCRIPTIONAL REGULATOR, RRF2 FAMILY"/>
    <property type="match status" value="1"/>
</dbReference>
<dbReference type="Proteomes" id="UP000198703">
    <property type="component" value="Unassembled WGS sequence"/>
</dbReference>